<feature type="chain" id="PRO_5045292432" description="Lipoprotein" evidence="1">
    <location>
        <begin position="27"/>
        <end position="175"/>
    </location>
</feature>
<sequence>MAANRLFRSLLLSALALSLGVGCTNAYLQNEGPYEITAVEVIRDDCFLLDATRSSSVKESWDTGELIITGEVVRMNYELMDMQLIGAFLEGGSMDDDGFMLDGSVANASFTTGDGTQCTVEQATVHLEATTQCATQFDGVMRMRYEPRVQQPQCACEVWMRYQAVQGGRSCTIAP</sequence>
<evidence type="ECO:0000256" key="1">
    <source>
        <dbReference type="SAM" id="SignalP"/>
    </source>
</evidence>
<evidence type="ECO:0000313" key="2">
    <source>
        <dbReference type="EMBL" id="MCY1076473.1"/>
    </source>
</evidence>
<dbReference type="Proteomes" id="UP001207654">
    <property type="component" value="Unassembled WGS sequence"/>
</dbReference>
<keyword evidence="1" id="KW-0732">Signal</keyword>
<gene>
    <name evidence="2" type="ORF">OV287_18515</name>
</gene>
<dbReference type="PROSITE" id="PS51257">
    <property type="entry name" value="PROKAR_LIPOPROTEIN"/>
    <property type="match status" value="1"/>
</dbReference>
<evidence type="ECO:0008006" key="4">
    <source>
        <dbReference type="Google" id="ProtNLM"/>
    </source>
</evidence>
<accession>A0ABT4A497</accession>
<comment type="caution">
    <text evidence="2">The sequence shown here is derived from an EMBL/GenBank/DDBJ whole genome shotgun (WGS) entry which is preliminary data.</text>
</comment>
<feature type="signal peptide" evidence="1">
    <location>
        <begin position="1"/>
        <end position="26"/>
    </location>
</feature>
<reference evidence="2 3" key="1">
    <citation type="submission" date="2022-11" db="EMBL/GenBank/DDBJ databases">
        <title>Minimal conservation of predation-associated metabolite biosynthetic gene clusters underscores biosynthetic potential of Myxococcota including descriptions for ten novel species: Archangium lansinium sp. nov., Myxococcus landrumus sp. nov., Nannocystis bai.</title>
        <authorList>
            <person name="Ahearne A."/>
            <person name="Stevens C."/>
            <person name="Phillips K."/>
        </authorList>
    </citation>
    <scope>NUCLEOTIDE SEQUENCE [LARGE SCALE GENOMIC DNA]</scope>
    <source>
        <strain evidence="2 3">MIWBW</strain>
    </source>
</reference>
<protein>
    <recommendedName>
        <fullName evidence="4">Lipoprotein</fullName>
    </recommendedName>
</protein>
<name>A0ABT4A497_9BACT</name>
<proteinExistence type="predicted"/>
<dbReference type="RefSeq" id="WP_267535360.1">
    <property type="nucleotide sequence ID" value="NZ_JAPNKA010000001.1"/>
</dbReference>
<keyword evidence="3" id="KW-1185">Reference proteome</keyword>
<dbReference type="EMBL" id="JAPNKA010000001">
    <property type="protein sequence ID" value="MCY1076473.1"/>
    <property type="molecule type" value="Genomic_DNA"/>
</dbReference>
<organism evidence="2 3">
    <name type="scientific">Archangium lansingense</name>
    <dbReference type="NCBI Taxonomy" id="2995310"/>
    <lineage>
        <taxon>Bacteria</taxon>
        <taxon>Pseudomonadati</taxon>
        <taxon>Myxococcota</taxon>
        <taxon>Myxococcia</taxon>
        <taxon>Myxococcales</taxon>
        <taxon>Cystobacterineae</taxon>
        <taxon>Archangiaceae</taxon>
        <taxon>Archangium</taxon>
    </lineage>
</organism>
<evidence type="ECO:0000313" key="3">
    <source>
        <dbReference type="Proteomes" id="UP001207654"/>
    </source>
</evidence>